<comment type="caution">
    <text evidence="2">The sequence shown here is derived from an EMBL/GenBank/DDBJ whole genome shotgun (WGS) entry which is preliminary data.</text>
</comment>
<dbReference type="InterPro" id="IPR004244">
    <property type="entry name" value="Transposase_22"/>
</dbReference>
<keyword evidence="3" id="KW-1185">Reference proteome</keyword>
<dbReference type="Proteomes" id="UP000314294">
    <property type="component" value="Unassembled WGS sequence"/>
</dbReference>
<dbReference type="OrthoDB" id="6782434at2759"/>
<feature type="coiled-coil region" evidence="1">
    <location>
        <begin position="63"/>
        <end position="125"/>
    </location>
</feature>
<protein>
    <submittedName>
        <fullName evidence="2">LINE-1 type transposase domain-containing protein 1</fullName>
    </submittedName>
</protein>
<dbReference type="Gene3D" id="3.30.250.20">
    <property type="entry name" value="L1 transposable element, C-terminal domain"/>
    <property type="match status" value="1"/>
</dbReference>
<dbReference type="EMBL" id="SRLO01000101">
    <property type="protein sequence ID" value="TNN75584.1"/>
    <property type="molecule type" value="Genomic_DNA"/>
</dbReference>
<accession>A0A4Z2IDV2</accession>
<evidence type="ECO:0000256" key="1">
    <source>
        <dbReference type="SAM" id="Coils"/>
    </source>
</evidence>
<sequence length="419" mass="47763">MKPSNPSSRGKEKKKDGELELTHGLAEATEATEAQARDDGILAAIHALRKDFSAQLNEVIISNHQIKEALESFSERLSGAESRISSTEDQLSNLANVSATTQRKMLALTRSVETLENQQRRLNARLTPPSIDQAFRLPKAAKANKQNLKPFPRAILVKFRWLADRDRVMRAARKKKTLQFEENRVMLFPDLSAEIQQQRRMFDGMKTRLHNLNIEFGLQFPAKMRIYHKGKTLTFLTPSDVEVFLREIETERAGDMTKFIRKLCSRFMAPAALRGDVLDIPYKDPQHQLPGERLNVDFTTRGTLNRFLEAGDVPSNKAQQFQQAALAFLVGAVEYAIAKLPLKDALLKYARFVDVQLGAECGVEDALYFEQDQVSEEFMEYQLMNTMPEDPTVFDVEEFWGRMASTKNKMQKGCFPWLV</sequence>
<evidence type="ECO:0000313" key="3">
    <source>
        <dbReference type="Proteomes" id="UP000314294"/>
    </source>
</evidence>
<dbReference type="AlphaFoldDB" id="A0A4Z2IDV2"/>
<organism evidence="2 3">
    <name type="scientific">Liparis tanakae</name>
    <name type="common">Tanaka's snailfish</name>
    <dbReference type="NCBI Taxonomy" id="230148"/>
    <lineage>
        <taxon>Eukaryota</taxon>
        <taxon>Metazoa</taxon>
        <taxon>Chordata</taxon>
        <taxon>Craniata</taxon>
        <taxon>Vertebrata</taxon>
        <taxon>Euteleostomi</taxon>
        <taxon>Actinopterygii</taxon>
        <taxon>Neopterygii</taxon>
        <taxon>Teleostei</taxon>
        <taxon>Neoteleostei</taxon>
        <taxon>Acanthomorphata</taxon>
        <taxon>Eupercaria</taxon>
        <taxon>Perciformes</taxon>
        <taxon>Cottioidei</taxon>
        <taxon>Cottales</taxon>
        <taxon>Liparidae</taxon>
        <taxon>Liparis</taxon>
    </lineage>
</organism>
<name>A0A4Z2IDV2_9TELE</name>
<proteinExistence type="predicted"/>
<dbReference type="PANTHER" id="PTHR11505">
    <property type="entry name" value="L1 TRANSPOSABLE ELEMENT-RELATED"/>
    <property type="match status" value="1"/>
</dbReference>
<gene>
    <name evidence="2" type="primary">L1TD1</name>
    <name evidence="2" type="ORF">EYF80_014134</name>
</gene>
<evidence type="ECO:0000313" key="2">
    <source>
        <dbReference type="EMBL" id="TNN75584.1"/>
    </source>
</evidence>
<keyword evidence="1" id="KW-0175">Coiled coil</keyword>
<reference evidence="2 3" key="1">
    <citation type="submission" date="2019-03" db="EMBL/GenBank/DDBJ databases">
        <title>First draft genome of Liparis tanakae, snailfish: a comprehensive survey of snailfish specific genes.</title>
        <authorList>
            <person name="Kim W."/>
            <person name="Song I."/>
            <person name="Jeong J.-H."/>
            <person name="Kim D."/>
            <person name="Kim S."/>
            <person name="Ryu S."/>
            <person name="Song J.Y."/>
            <person name="Lee S.K."/>
        </authorList>
    </citation>
    <scope>NUCLEOTIDE SEQUENCE [LARGE SCALE GENOMIC DNA]</scope>
    <source>
        <tissue evidence="2">Muscle</tissue>
    </source>
</reference>
<dbReference type="InterPro" id="IPR042566">
    <property type="entry name" value="L1_C"/>
</dbReference>